<evidence type="ECO:0000313" key="2">
    <source>
        <dbReference type="Proteomes" id="UP001634394"/>
    </source>
</evidence>
<evidence type="ECO:0008006" key="3">
    <source>
        <dbReference type="Google" id="ProtNLM"/>
    </source>
</evidence>
<dbReference type="EMBL" id="JBJQND010000013">
    <property type="protein sequence ID" value="KAL3856268.1"/>
    <property type="molecule type" value="Genomic_DNA"/>
</dbReference>
<evidence type="ECO:0000313" key="1">
    <source>
        <dbReference type="EMBL" id="KAL3856268.1"/>
    </source>
</evidence>
<feature type="non-terminal residue" evidence="1">
    <location>
        <position position="68"/>
    </location>
</feature>
<reference evidence="1 2" key="1">
    <citation type="submission" date="2024-11" db="EMBL/GenBank/DDBJ databases">
        <title>Chromosome-level genome assembly of the freshwater bivalve Anodonta woodiana.</title>
        <authorList>
            <person name="Chen X."/>
        </authorList>
    </citation>
    <scope>NUCLEOTIDE SEQUENCE [LARGE SCALE GENOMIC DNA]</scope>
    <source>
        <strain evidence="1">MN2024</strain>
        <tissue evidence="1">Gills</tissue>
    </source>
</reference>
<sequence>MRLMENCKALGLKFGTKTEKNGDCFFDAVYAQLNSPRLKACPSQCEIQEWTPKKLREDVVNHRYEKLK</sequence>
<gene>
    <name evidence="1" type="ORF">ACJMK2_011042</name>
</gene>
<dbReference type="Proteomes" id="UP001634394">
    <property type="component" value="Unassembled WGS sequence"/>
</dbReference>
<proteinExistence type="predicted"/>
<keyword evidence="2" id="KW-1185">Reference proteome</keyword>
<comment type="caution">
    <text evidence="1">The sequence shown here is derived from an EMBL/GenBank/DDBJ whole genome shotgun (WGS) entry which is preliminary data.</text>
</comment>
<protein>
    <recommendedName>
        <fullName evidence="3">OTU domain-containing protein</fullName>
    </recommendedName>
</protein>
<accession>A0ABD3V624</accession>
<name>A0ABD3V624_SINWO</name>
<organism evidence="1 2">
    <name type="scientific">Sinanodonta woodiana</name>
    <name type="common">Chinese pond mussel</name>
    <name type="synonym">Anodonta woodiana</name>
    <dbReference type="NCBI Taxonomy" id="1069815"/>
    <lineage>
        <taxon>Eukaryota</taxon>
        <taxon>Metazoa</taxon>
        <taxon>Spiralia</taxon>
        <taxon>Lophotrochozoa</taxon>
        <taxon>Mollusca</taxon>
        <taxon>Bivalvia</taxon>
        <taxon>Autobranchia</taxon>
        <taxon>Heteroconchia</taxon>
        <taxon>Palaeoheterodonta</taxon>
        <taxon>Unionida</taxon>
        <taxon>Unionoidea</taxon>
        <taxon>Unionidae</taxon>
        <taxon>Unioninae</taxon>
        <taxon>Sinanodonta</taxon>
    </lineage>
</organism>
<dbReference type="AlphaFoldDB" id="A0ABD3V624"/>